<dbReference type="PANTHER" id="PTHR46268">
    <property type="entry name" value="STRESS RESPONSE PROTEIN NHAX"/>
    <property type="match status" value="1"/>
</dbReference>
<dbReference type="InterPro" id="IPR006016">
    <property type="entry name" value="UspA"/>
</dbReference>
<dbReference type="PRINTS" id="PR01438">
    <property type="entry name" value="UNVRSLSTRESS"/>
</dbReference>
<dbReference type="InterPro" id="IPR006015">
    <property type="entry name" value="Universal_stress_UspA"/>
</dbReference>
<accession>A0A9W6LLI0</accession>
<name>A0A9W6LLI0_9BACT</name>
<proteinExistence type="inferred from homology"/>
<dbReference type="Proteomes" id="UP001144297">
    <property type="component" value="Unassembled WGS sequence"/>
</dbReference>
<feature type="domain" description="UspA" evidence="2">
    <location>
        <begin position="171"/>
        <end position="299"/>
    </location>
</feature>
<evidence type="ECO:0000259" key="2">
    <source>
        <dbReference type="Pfam" id="PF00582"/>
    </source>
</evidence>
<sequence>MINCPFEKVLLPVDRSENSLRAIKFAGALLSGVDSSEVTLLYVMTGGYLSERMKNIDFRAELIKETQTFKKIREKHIEENIIPFLTEYENNLKKSGFKGTLSKLVEEGEAGNKIIEVATREKFQTVIMARRGMSEWKGYILGSVSSKVIHGLLNQNIYIVGQKITENPLSHILLPVDGSEYSMKAVQHAACLAKQVKVIQKITILRVINVSLYLERVRQGIDPEAEAEETLSKAKKILTDEGVETGLIETKSVVGFPKDEIIKEVQEFGYNLIIMGRKGRSPIKDIVLGGVSSSVLNNCFEQTIAIINQ</sequence>
<comment type="similarity">
    <text evidence="1">Belongs to the universal stress protein A family.</text>
</comment>
<evidence type="ECO:0000313" key="3">
    <source>
        <dbReference type="EMBL" id="GLI53870.1"/>
    </source>
</evidence>
<dbReference type="InterPro" id="IPR014729">
    <property type="entry name" value="Rossmann-like_a/b/a_fold"/>
</dbReference>
<evidence type="ECO:0000256" key="1">
    <source>
        <dbReference type="ARBA" id="ARBA00008791"/>
    </source>
</evidence>
<evidence type="ECO:0000313" key="4">
    <source>
        <dbReference type="Proteomes" id="UP001144297"/>
    </source>
</evidence>
<dbReference type="PANTHER" id="PTHR46268:SF6">
    <property type="entry name" value="UNIVERSAL STRESS PROTEIN UP12"/>
    <property type="match status" value="1"/>
</dbReference>
<dbReference type="AlphaFoldDB" id="A0A9W6LLI0"/>
<feature type="domain" description="UspA" evidence="2">
    <location>
        <begin position="6"/>
        <end position="150"/>
    </location>
</feature>
<protein>
    <submittedName>
        <fullName evidence="3">Universal stress protein</fullName>
    </submittedName>
</protein>
<keyword evidence="4" id="KW-1185">Reference proteome</keyword>
<dbReference type="Pfam" id="PF00582">
    <property type="entry name" value="Usp"/>
    <property type="match status" value="2"/>
</dbReference>
<dbReference type="EMBL" id="BSDX01000001">
    <property type="protein sequence ID" value="GLI53870.1"/>
    <property type="molecule type" value="Genomic_DNA"/>
</dbReference>
<dbReference type="SUPFAM" id="SSF52402">
    <property type="entry name" value="Adenine nucleotide alpha hydrolases-like"/>
    <property type="match status" value="2"/>
</dbReference>
<reference evidence="3" key="1">
    <citation type="submission" date="2022-12" db="EMBL/GenBank/DDBJ databases">
        <title>Reference genome sequencing for broad-spectrum identification of bacterial and archaeal isolates by mass spectrometry.</title>
        <authorList>
            <person name="Sekiguchi Y."/>
            <person name="Tourlousse D.M."/>
        </authorList>
    </citation>
    <scope>NUCLEOTIDE SEQUENCE</scope>
    <source>
        <strain evidence="3">TSL-P1</strain>
    </source>
</reference>
<dbReference type="CDD" id="cd00293">
    <property type="entry name" value="USP-like"/>
    <property type="match status" value="2"/>
</dbReference>
<gene>
    <name evidence="3" type="ORF">TISLANDTSLP1_15630</name>
</gene>
<comment type="caution">
    <text evidence="3">The sequence shown here is derived from an EMBL/GenBank/DDBJ whole genome shotgun (WGS) entry which is preliminary data.</text>
</comment>
<dbReference type="Gene3D" id="3.40.50.620">
    <property type="entry name" value="HUPs"/>
    <property type="match status" value="2"/>
</dbReference>
<organism evidence="3 4">
    <name type="scientific">Thermodesulfovibrio yellowstonii</name>
    <dbReference type="NCBI Taxonomy" id="28262"/>
    <lineage>
        <taxon>Bacteria</taxon>
        <taxon>Pseudomonadati</taxon>
        <taxon>Nitrospirota</taxon>
        <taxon>Thermodesulfovibrionia</taxon>
        <taxon>Thermodesulfovibrionales</taxon>
        <taxon>Thermodesulfovibrionaceae</taxon>
        <taxon>Thermodesulfovibrio</taxon>
    </lineage>
</organism>